<dbReference type="InterPro" id="IPR027417">
    <property type="entry name" value="P-loop_NTPase"/>
</dbReference>
<name>A0A6L5Z6Q3_9RHOB</name>
<evidence type="ECO:0000313" key="2">
    <source>
        <dbReference type="EMBL" id="MSU91734.1"/>
    </source>
</evidence>
<dbReference type="InterPro" id="IPR052026">
    <property type="entry name" value="ExeA_AAA_ATPase_DNA-bind"/>
</dbReference>
<sequence>MVHICDWGRGRRGGSGRSRHAGVVGRVGFEKSGSGQTARKAGRLDIYTEYFGLTRRPFTLQPDPDFLFWSGQHKKAYAMLEYGVMTNAPITVITGEIGAGKTTLIRHLLRNLEDDITVGLISNAHGDRGELLQWVLMALGQHAPEDASYVSLFSRFQAHLIEEYNAGRRTILIFDEAQNLAENTLEELRMFSNINADEDELVQLILVGQPELREKLASPRLVQFAQRVSSDFHLSPMSKLAVREYIDFRMLTSGATRNVFTEDAAAAIHEATGGVPRLINQLCDYALLYAFGEGVYRVDRPMIEQVVEDRNVNGSFAPLKSSGRAPRQRGRFRP</sequence>
<dbReference type="Pfam" id="PF13401">
    <property type="entry name" value="AAA_22"/>
    <property type="match status" value="1"/>
</dbReference>
<dbReference type="GO" id="GO:0016887">
    <property type="term" value="F:ATP hydrolysis activity"/>
    <property type="evidence" value="ECO:0007669"/>
    <property type="project" value="InterPro"/>
</dbReference>
<dbReference type="PANTHER" id="PTHR35894:SF1">
    <property type="entry name" value="PHOSPHORIBULOKINASE _ URIDINE KINASE FAMILY"/>
    <property type="match status" value="1"/>
</dbReference>
<dbReference type="SUPFAM" id="SSF52540">
    <property type="entry name" value="P-loop containing nucleoside triphosphate hydrolases"/>
    <property type="match status" value="1"/>
</dbReference>
<evidence type="ECO:0000259" key="1">
    <source>
        <dbReference type="SMART" id="SM00382"/>
    </source>
</evidence>
<protein>
    <submittedName>
        <fullName evidence="2">AAA family ATPase</fullName>
    </submittedName>
</protein>
<accession>A0A6L5Z6Q3</accession>
<dbReference type="SMART" id="SM00382">
    <property type="entry name" value="AAA"/>
    <property type="match status" value="1"/>
</dbReference>
<gene>
    <name evidence="2" type="ORF">GE300_19325</name>
</gene>
<feature type="domain" description="AAA+ ATPase" evidence="1">
    <location>
        <begin position="87"/>
        <end position="238"/>
    </location>
</feature>
<reference evidence="2 3" key="1">
    <citation type="submission" date="2019-10" db="EMBL/GenBank/DDBJ databases">
        <title>Cognatihalovulum marinum gen. nov. sp. nov., a new member of the family Rhodobacteraceae isolated from deep seawater of the Northwest Indian Ocean.</title>
        <authorList>
            <person name="Ruan C."/>
            <person name="Wang J."/>
            <person name="Zheng X."/>
            <person name="Song L."/>
            <person name="Zhu Y."/>
            <person name="Huang Y."/>
            <person name="Lu Z."/>
            <person name="Du W."/>
            <person name="Huang L."/>
            <person name="Dai X."/>
        </authorList>
    </citation>
    <scope>NUCLEOTIDE SEQUENCE [LARGE SCALE GENOMIC DNA]</scope>
    <source>
        <strain evidence="2 3">2CG4</strain>
    </source>
</reference>
<comment type="caution">
    <text evidence="2">The sequence shown here is derived from an EMBL/GenBank/DDBJ whole genome shotgun (WGS) entry which is preliminary data.</text>
</comment>
<dbReference type="AlphaFoldDB" id="A0A6L5Z6Q3"/>
<dbReference type="InterPro" id="IPR049945">
    <property type="entry name" value="AAA_22"/>
</dbReference>
<evidence type="ECO:0000313" key="3">
    <source>
        <dbReference type="Proteomes" id="UP000474957"/>
    </source>
</evidence>
<dbReference type="InterPro" id="IPR003593">
    <property type="entry name" value="AAA+_ATPase"/>
</dbReference>
<dbReference type="EMBL" id="WIND01000024">
    <property type="protein sequence ID" value="MSU91734.1"/>
    <property type="molecule type" value="Genomic_DNA"/>
</dbReference>
<dbReference type="Gene3D" id="3.40.50.300">
    <property type="entry name" value="P-loop containing nucleotide triphosphate hydrolases"/>
    <property type="match status" value="1"/>
</dbReference>
<dbReference type="Proteomes" id="UP000474957">
    <property type="component" value="Unassembled WGS sequence"/>
</dbReference>
<proteinExistence type="predicted"/>
<organism evidence="2 3">
    <name type="scientific">Halovulum marinum</name>
    <dbReference type="NCBI Taxonomy" id="2662447"/>
    <lineage>
        <taxon>Bacteria</taxon>
        <taxon>Pseudomonadati</taxon>
        <taxon>Pseudomonadota</taxon>
        <taxon>Alphaproteobacteria</taxon>
        <taxon>Rhodobacterales</taxon>
        <taxon>Paracoccaceae</taxon>
        <taxon>Halovulum</taxon>
    </lineage>
</organism>
<dbReference type="PANTHER" id="PTHR35894">
    <property type="entry name" value="GENERAL SECRETION PATHWAY PROTEIN A-RELATED"/>
    <property type="match status" value="1"/>
</dbReference>
<keyword evidence="3" id="KW-1185">Reference proteome</keyword>